<sequence length="354" mass="36960">MWHDKACDDTLRHPEPITMTRAQTFVLHLPAVRRAPVLAIVMAIVMVGPLTAQQQPASDTPPEVLPETAPESGPESGPEPAPPRLQTPTMAPEPAPVPEPAPLVETPAEPAAQTAAESGQPASPASPAPEPTAPASAPSDPVGEPVFGWVWLAAAAALLAGLIAGVGLWRRRKPKVLHLAAPPPIAEDGEQPALPRLDLALDITAATRSVMMFMIQYRLTITNRTDRAVSDLAVAVQLTSAQREVSNAAPLAAARSLARVERIGPHQGRSITGEVQLPLAAINPIMQGKTALFIPLVHVTLEGEGQQALARSFVVGGAGDTEGRVRPLPLDIPPGSVAGLRARAIEAPHTARSG</sequence>
<dbReference type="EMBL" id="FRDF01000001">
    <property type="protein sequence ID" value="SHN48317.1"/>
    <property type="molecule type" value="Genomic_DNA"/>
</dbReference>
<keyword evidence="2" id="KW-0812">Transmembrane</keyword>
<feature type="compositionally biased region" description="Pro residues" evidence="1">
    <location>
        <begin position="77"/>
        <end position="101"/>
    </location>
</feature>
<feature type="compositionally biased region" description="Low complexity" evidence="1">
    <location>
        <begin position="66"/>
        <end position="76"/>
    </location>
</feature>
<protein>
    <submittedName>
        <fullName evidence="3">Uncharacterized protein</fullName>
    </submittedName>
</protein>
<organism evidence="3 4">
    <name type="scientific">Erythrobacter sanguineus</name>
    <dbReference type="NCBI Taxonomy" id="198312"/>
    <lineage>
        <taxon>Bacteria</taxon>
        <taxon>Pseudomonadati</taxon>
        <taxon>Pseudomonadota</taxon>
        <taxon>Alphaproteobacteria</taxon>
        <taxon>Sphingomonadales</taxon>
        <taxon>Erythrobacteraceae</taxon>
        <taxon>Erythrobacter/Porphyrobacter group</taxon>
        <taxon>Erythrobacter</taxon>
    </lineage>
</organism>
<feature type="region of interest" description="Disordered" evidence="1">
    <location>
        <begin position="53"/>
        <end position="140"/>
    </location>
</feature>
<evidence type="ECO:0000313" key="4">
    <source>
        <dbReference type="Proteomes" id="UP000184391"/>
    </source>
</evidence>
<name>A0A1M7RPM3_9SPHN</name>
<evidence type="ECO:0000256" key="1">
    <source>
        <dbReference type="SAM" id="MobiDB-lite"/>
    </source>
</evidence>
<dbReference type="AlphaFoldDB" id="A0A1M7RPM3"/>
<feature type="transmembrane region" description="Helical" evidence="2">
    <location>
        <begin position="146"/>
        <end position="169"/>
    </location>
</feature>
<accession>A0A1M7RPM3</accession>
<dbReference type="Proteomes" id="UP000184391">
    <property type="component" value="Unassembled WGS sequence"/>
</dbReference>
<feature type="compositionally biased region" description="Low complexity" evidence="1">
    <location>
        <begin position="102"/>
        <end position="123"/>
    </location>
</feature>
<evidence type="ECO:0000256" key="2">
    <source>
        <dbReference type="SAM" id="Phobius"/>
    </source>
</evidence>
<feature type="transmembrane region" description="Helical" evidence="2">
    <location>
        <begin position="35"/>
        <end position="52"/>
    </location>
</feature>
<keyword evidence="4" id="KW-1185">Reference proteome</keyword>
<proteinExistence type="predicted"/>
<evidence type="ECO:0000313" key="3">
    <source>
        <dbReference type="EMBL" id="SHN48317.1"/>
    </source>
</evidence>
<gene>
    <name evidence="3" type="ORF">SAMN02745193_00058</name>
</gene>
<dbReference type="STRING" id="198312.SAMN02745193_00058"/>
<keyword evidence="2" id="KW-0472">Membrane</keyword>
<reference evidence="4" key="1">
    <citation type="submission" date="2016-12" db="EMBL/GenBank/DDBJ databases">
        <authorList>
            <person name="Varghese N."/>
            <person name="Submissions S."/>
        </authorList>
    </citation>
    <scope>NUCLEOTIDE SEQUENCE [LARGE SCALE GENOMIC DNA]</scope>
    <source>
        <strain evidence="4">DSM 11032</strain>
    </source>
</reference>
<keyword evidence="2" id="KW-1133">Transmembrane helix</keyword>